<dbReference type="Proteomes" id="UP001597461">
    <property type="component" value="Unassembled WGS sequence"/>
</dbReference>
<keyword evidence="2" id="KW-0732">Signal</keyword>
<evidence type="ECO:0000313" key="4">
    <source>
        <dbReference type="EMBL" id="MFD2584959.1"/>
    </source>
</evidence>
<proteinExistence type="predicted"/>
<feature type="signal peptide" evidence="2">
    <location>
        <begin position="1"/>
        <end position="21"/>
    </location>
</feature>
<evidence type="ECO:0000256" key="1">
    <source>
        <dbReference type="SAM" id="Phobius"/>
    </source>
</evidence>
<evidence type="ECO:0000313" key="5">
    <source>
        <dbReference type="Proteomes" id="UP001597461"/>
    </source>
</evidence>
<dbReference type="Gene3D" id="1.25.40.10">
    <property type="entry name" value="Tetratricopeptide repeat domain"/>
    <property type="match status" value="1"/>
</dbReference>
<feature type="transmembrane region" description="Helical" evidence="1">
    <location>
        <begin position="408"/>
        <end position="428"/>
    </location>
</feature>
<evidence type="ECO:0000256" key="2">
    <source>
        <dbReference type="SAM" id="SignalP"/>
    </source>
</evidence>
<feature type="domain" description="HTH luxR-type" evidence="3">
    <location>
        <begin position="543"/>
        <end position="570"/>
    </location>
</feature>
<name>A0ABW5MR53_9SPHI</name>
<dbReference type="InterPro" id="IPR011990">
    <property type="entry name" value="TPR-like_helical_dom_sf"/>
</dbReference>
<organism evidence="4 5">
    <name type="scientific">Pedobacter vanadiisoli</name>
    <dbReference type="NCBI Taxonomy" id="1761975"/>
    <lineage>
        <taxon>Bacteria</taxon>
        <taxon>Pseudomonadati</taxon>
        <taxon>Bacteroidota</taxon>
        <taxon>Sphingobacteriia</taxon>
        <taxon>Sphingobacteriales</taxon>
        <taxon>Sphingobacteriaceae</taxon>
        <taxon>Pedobacter</taxon>
    </lineage>
</organism>
<keyword evidence="1" id="KW-0472">Membrane</keyword>
<accession>A0ABW5MR53</accession>
<keyword evidence="1" id="KW-1133">Transmembrane helix</keyword>
<sequence>MMNRLIFLALLLCCCSVPVFAQQKLIEPLINAWKVDDTSQTHRAEVGYAELKLQKESLKMNLPQHQRLIKALHTYLGQHSDDRLKIRLTMYEILGKFELGLKILPQDSTNIYDCIKLAHKLKDDQLKAEVYTLCAEVGRGTNRYVLYNLKAIELERKVGFSHFKYVHNRFFNVSLGLYQSNNYRKSIDYGLQCLAFKNVRKNTWDPRVYIFQLDIIGASYLKLRQYDSTRYYYQQIIDTLTKMPDEDANVQSLWLGIAEGNIGHTLILQGKEAQGTPLVNLQLQNSTAIKSYNNMAIAQNILANLDFKYKRYQEAVSKWKQAYHWALQSEYYVVEQKLLSLKGIVMCYRKLQVPDSAYKYDDLYNRLNNERLLELGAKQLSAIKTKIEFDDIQTNLENISIKLRQEKIIRNFILGGIFLLAVISLLLYNRQKLKVKHETEILNRDRVAKDLEIKEARERINSFALNIGEKEKLIRNLERTIKANGTDNLSSNLLNYVLVTDEEWHRFKEAFSKAYPLFFPRLKQIVTHLNPAEERLASLICLDLNNQQIANMLGISATSVARSKRRLKQRITIPEGQSMEDYICGLNDLPGS</sequence>
<dbReference type="SUPFAM" id="SSF48452">
    <property type="entry name" value="TPR-like"/>
    <property type="match status" value="1"/>
</dbReference>
<reference evidence="5" key="1">
    <citation type="journal article" date="2019" name="Int. J. Syst. Evol. Microbiol.">
        <title>The Global Catalogue of Microorganisms (GCM) 10K type strain sequencing project: providing services to taxonomists for standard genome sequencing and annotation.</title>
        <authorList>
            <consortium name="The Broad Institute Genomics Platform"/>
            <consortium name="The Broad Institute Genome Sequencing Center for Infectious Disease"/>
            <person name="Wu L."/>
            <person name="Ma J."/>
        </authorList>
    </citation>
    <scope>NUCLEOTIDE SEQUENCE [LARGE SCALE GENOMIC DNA]</scope>
    <source>
        <strain evidence="5">KCTC 42866</strain>
    </source>
</reference>
<dbReference type="InterPro" id="IPR016032">
    <property type="entry name" value="Sig_transdc_resp-reg_C-effctor"/>
</dbReference>
<keyword evidence="1" id="KW-0812">Transmembrane</keyword>
<dbReference type="PROSITE" id="PS00622">
    <property type="entry name" value="HTH_LUXR_1"/>
    <property type="match status" value="1"/>
</dbReference>
<evidence type="ECO:0000259" key="3">
    <source>
        <dbReference type="PROSITE" id="PS00622"/>
    </source>
</evidence>
<gene>
    <name evidence="4" type="ORF">ACFSR6_20855</name>
</gene>
<dbReference type="RefSeq" id="WP_379082572.1">
    <property type="nucleotide sequence ID" value="NZ_JBHULL010000043.1"/>
</dbReference>
<dbReference type="EMBL" id="JBHULL010000043">
    <property type="protein sequence ID" value="MFD2584959.1"/>
    <property type="molecule type" value="Genomic_DNA"/>
</dbReference>
<protein>
    <submittedName>
        <fullName evidence="4">Helix-turn-helix transcriptional regulator</fullName>
    </submittedName>
</protein>
<comment type="caution">
    <text evidence="4">The sequence shown here is derived from an EMBL/GenBank/DDBJ whole genome shotgun (WGS) entry which is preliminary data.</text>
</comment>
<dbReference type="SUPFAM" id="SSF46894">
    <property type="entry name" value="C-terminal effector domain of the bipartite response regulators"/>
    <property type="match status" value="1"/>
</dbReference>
<feature type="chain" id="PRO_5047384264" evidence="2">
    <location>
        <begin position="22"/>
        <end position="592"/>
    </location>
</feature>
<dbReference type="InterPro" id="IPR000792">
    <property type="entry name" value="Tscrpt_reg_LuxR_C"/>
</dbReference>
<keyword evidence="5" id="KW-1185">Reference proteome</keyword>